<evidence type="ECO:0000313" key="3">
    <source>
        <dbReference type="EMBL" id="MDK8602108.1"/>
    </source>
</evidence>
<dbReference type="Gene3D" id="3.30.2400.10">
    <property type="entry name" value="Major capsid protein gp5"/>
    <property type="match status" value="1"/>
</dbReference>
<dbReference type="Pfam" id="PF05065">
    <property type="entry name" value="Phage_capsid"/>
    <property type="match status" value="1"/>
</dbReference>
<proteinExistence type="predicted"/>
<name>A0AAW6ZN46_9ACTO</name>
<dbReference type="InterPro" id="IPR054612">
    <property type="entry name" value="Phage_capsid-like_C"/>
</dbReference>
<comment type="subcellular location">
    <subcellularLocation>
        <location evidence="1">Virion</location>
    </subcellularLocation>
</comment>
<gene>
    <name evidence="3" type="ORF">QP858_06530</name>
</gene>
<dbReference type="InterPro" id="IPR024455">
    <property type="entry name" value="Phage_capsid"/>
</dbReference>
<sequence>MALGENAVTFDQFKKDGILPPPMANTIMREAYGASVVGQLAGSIPMPITGTAMAFRTGDPVAGVVGEGELKPVMKVGVGTKTATPIKVATVAYWSKEARMSNPLAYLDMVEQEARDAIAKAIDLAVLHGIDGVTGNKIEGKEYVTKSKNVIELGTSNAQAGGLSEDILTGYEAVLNSGGSFTGFAADQRLSTKLLRARDVQGNPIYGTDTQGLTDLSKPIGRLHGLPLTFGRGVSGKVGTRKDTGIRLIGGAFKDNLKFGYVENITYRYTDQGVVNDGATQINLFQQNMEAIILEAMFGWIIRDVDQFAIYKDPAGVEG</sequence>
<dbReference type="SUPFAM" id="SSF56563">
    <property type="entry name" value="Major capsid protein gp5"/>
    <property type="match status" value="1"/>
</dbReference>
<dbReference type="RefSeq" id="WP_285321501.1">
    <property type="nucleotide sequence ID" value="NZ_JASPDQ010000014.1"/>
</dbReference>
<evidence type="ECO:0000256" key="1">
    <source>
        <dbReference type="ARBA" id="ARBA00004328"/>
    </source>
</evidence>
<reference evidence="3" key="1">
    <citation type="submission" date="2023-05" db="EMBL/GenBank/DDBJ databases">
        <title>Genomic Catalog of Human Bladder Bacteria.</title>
        <authorList>
            <person name="Du J."/>
        </authorList>
    </citation>
    <scope>NUCLEOTIDE SEQUENCE</scope>
    <source>
        <strain evidence="3">UMB1304A</strain>
    </source>
</reference>
<dbReference type="Proteomes" id="UP001225576">
    <property type="component" value="Unassembled WGS sequence"/>
</dbReference>
<accession>A0AAW6ZN46</accession>
<protein>
    <submittedName>
        <fullName evidence="3">Phage major capsid protein</fullName>
    </submittedName>
</protein>
<evidence type="ECO:0000259" key="2">
    <source>
        <dbReference type="Pfam" id="PF05065"/>
    </source>
</evidence>
<dbReference type="NCBIfam" id="TIGR01554">
    <property type="entry name" value="major_cap_HK97"/>
    <property type="match status" value="1"/>
</dbReference>
<dbReference type="AlphaFoldDB" id="A0AAW6ZN46"/>
<evidence type="ECO:0000313" key="4">
    <source>
        <dbReference type="Proteomes" id="UP001225576"/>
    </source>
</evidence>
<feature type="domain" description="Phage capsid-like C-terminal" evidence="2">
    <location>
        <begin position="19"/>
        <end position="312"/>
    </location>
</feature>
<organism evidence="3 4">
    <name type="scientific">Trueperella bernardiae</name>
    <dbReference type="NCBI Taxonomy" id="59561"/>
    <lineage>
        <taxon>Bacteria</taxon>
        <taxon>Bacillati</taxon>
        <taxon>Actinomycetota</taxon>
        <taxon>Actinomycetes</taxon>
        <taxon>Actinomycetales</taxon>
        <taxon>Actinomycetaceae</taxon>
        <taxon>Trueperella</taxon>
    </lineage>
</organism>
<dbReference type="EMBL" id="JASPDQ010000014">
    <property type="protein sequence ID" value="MDK8602108.1"/>
    <property type="molecule type" value="Genomic_DNA"/>
</dbReference>
<comment type="caution">
    <text evidence="3">The sequence shown here is derived from an EMBL/GenBank/DDBJ whole genome shotgun (WGS) entry which is preliminary data.</text>
</comment>